<proteinExistence type="predicted"/>
<sequence>MGPMHYLIPVSPTITLTTYGWSGCLNMSRTVMKALSFGDKRRPYSVAFILSFGSGVERRHRT</sequence>
<reference evidence="1" key="1">
    <citation type="journal article" date="2020" name="Phytopathology">
        <title>Genome sequence of the chestnut blight fungus Cryphonectria parasitica EP155: A fundamental resource for an archetypical invasive plant pathogen.</title>
        <authorList>
            <person name="Crouch J.A."/>
            <person name="Dawe A."/>
            <person name="Aerts A."/>
            <person name="Barry K."/>
            <person name="Churchill A.C.L."/>
            <person name="Grimwood J."/>
            <person name="Hillman B."/>
            <person name="Milgroom M.G."/>
            <person name="Pangilinan J."/>
            <person name="Smith M."/>
            <person name="Salamov A."/>
            <person name="Schmutz J."/>
            <person name="Yadav J."/>
            <person name="Grigoriev I.V."/>
            <person name="Nuss D."/>
        </authorList>
    </citation>
    <scope>NUCLEOTIDE SEQUENCE</scope>
    <source>
        <strain evidence="1">EP155</strain>
    </source>
</reference>
<accession>A0A9P4Y0U3</accession>
<comment type="caution">
    <text evidence="1">The sequence shown here is derived from an EMBL/GenBank/DDBJ whole genome shotgun (WGS) entry which is preliminary data.</text>
</comment>
<evidence type="ECO:0000313" key="1">
    <source>
        <dbReference type="EMBL" id="KAF3764471.1"/>
    </source>
</evidence>
<organism evidence="1 2">
    <name type="scientific">Cryphonectria parasitica (strain ATCC 38755 / EP155)</name>
    <dbReference type="NCBI Taxonomy" id="660469"/>
    <lineage>
        <taxon>Eukaryota</taxon>
        <taxon>Fungi</taxon>
        <taxon>Dikarya</taxon>
        <taxon>Ascomycota</taxon>
        <taxon>Pezizomycotina</taxon>
        <taxon>Sordariomycetes</taxon>
        <taxon>Sordariomycetidae</taxon>
        <taxon>Diaporthales</taxon>
        <taxon>Cryphonectriaceae</taxon>
        <taxon>Cryphonectria-Endothia species complex</taxon>
        <taxon>Cryphonectria</taxon>
    </lineage>
</organism>
<gene>
    <name evidence="1" type="ORF">M406DRAFT_55913</name>
</gene>
<evidence type="ECO:0000313" key="2">
    <source>
        <dbReference type="Proteomes" id="UP000803844"/>
    </source>
</evidence>
<protein>
    <submittedName>
        <fullName evidence="1">Uncharacterized protein</fullName>
    </submittedName>
</protein>
<dbReference type="GeneID" id="63841692"/>
<dbReference type="RefSeq" id="XP_040775432.1">
    <property type="nucleotide sequence ID" value="XM_040924563.1"/>
</dbReference>
<dbReference type="Proteomes" id="UP000803844">
    <property type="component" value="Unassembled WGS sequence"/>
</dbReference>
<keyword evidence="2" id="KW-1185">Reference proteome</keyword>
<name>A0A9P4Y0U3_CRYP1</name>
<dbReference type="AlphaFoldDB" id="A0A9P4Y0U3"/>
<dbReference type="EMBL" id="MU032348">
    <property type="protein sequence ID" value="KAF3764471.1"/>
    <property type="molecule type" value="Genomic_DNA"/>
</dbReference>